<evidence type="ECO:0000313" key="2">
    <source>
        <dbReference type="EMBL" id="KTW27688.1"/>
    </source>
</evidence>
<dbReference type="GO" id="GO:0000747">
    <property type="term" value="P:conjugation with cellular fusion"/>
    <property type="evidence" value="ECO:0007669"/>
    <property type="project" value="TreeGrafter"/>
</dbReference>
<dbReference type="InterPro" id="IPR033481">
    <property type="entry name" value="Dni1/Fig1"/>
</dbReference>
<keyword evidence="3" id="KW-1185">Reference proteome</keyword>
<evidence type="ECO:0000256" key="1">
    <source>
        <dbReference type="SAM" id="Phobius"/>
    </source>
</evidence>
<accession>A0A0W4ZH28</accession>
<dbReference type="GO" id="GO:0016020">
    <property type="term" value="C:membrane"/>
    <property type="evidence" value="ECO:0007669"/>
    <property type="project" value="InterPro"/>
</dbReference>
<feature type="transmembrane region" description="Helical" evidence="1">
    <location>
        <begin position="126"/>
        <end position="149"/>
    </location>
</feature>
<keyword evidence="1" id="KW-1133">Transmembrane helix</keyword>
<feature type="transmembrane region" description="Helical" evidence="1">
    <location>
        <begin position="169"/>
        <end position="193"/>
    </location>
</feature>
<name>A0A0W4ZH28_PNEC8</name>
<reference evidence="3" key="1">
    <citation type="journal article" date="2016" name="Nat. Commun.">
        <title>Genome analysis of three Pneumocystis species reveals adaptation mechanisms to life exclusively in mammalian hosts.</title>
        <authorList>
            <person name="Ma L."/>
            <person name="Chen Z."/>
            <person name="Huang D.W."/>
            <person name="Kutty G."/>
            <person name="Ishihara M."/>
            <person name="Wang H."/>
            <person name="Abouelleil A."/>
            <person name="Bishop L."/>
            <person name="Davey E."/>
            <person name="Deng R."/>
            <person name="Deng X."/>
            <person name="Fan L."/>
            <person name="Fantoni G."/>
            <person name="Fitzgerald M."/>
            <person name="Gogineni E."/>
            <person name="Goldberg J.M."/>
            <person name="Handley G."/>
            <person name="Hu X."/>
            <person name="Huber C."/>
            <person name="Jiao X."/>
            <person name="Jones K."/>
            <person name="Levin J.Z."/>
            <person name="Liu Y."/>
            <person name="Macdonald P."/>
            <person name="Melnikov A."/>
            <person name="Raley C."/>
            <person name="Sassi M."/>
            <person name="Sherman B.T."/>
            <person name="Song X."/>
            <person name="Sykes S."/>
            <person name="Tran B."/>
            <person name="Walsh L."/>
            <person name="Xia Y."/>
            <person name="Yang J."/>
            <person name="Young S."/>
            <person name="Zeng Q."/>
            <person name="Zheng X."/>
            <person name="Stephens R."/>
            <person name="Nusbaum C."/>
            <person name="Birren B.W."/>
            <person name="Azadi P."/>
            <person name="Lempicki R.A."/>
            <person name="Cuomo C.A."/>
            <person name="Kovacs J.A."/>
        </authorList>
    </citation>
    <scope>NUCLEOTIDE SEQUENCE [LARGE SCALE GENOMIC DNA]</scope>
    <source>
        <strain evidence="3">B80</strain>
    </source>
</reference>
<dbReference type="Proteomes" id="UP000054454">
    <property type="component" value="Unassembled WGS sequence"/>
</dbReference>
<keyword evidence="1" id="KW-0472">Membrane</keyword>
<protein>
    <submittedName>
        <fullName evidence="2">Uncharacterized protein</fullName>
    </submittedName>
</protein>
<dbReference type="Pfam" id="PF12351">
    <property type="entry name" value="Fig1"/>
    <property type="match status" value="1"/>
</dbReference>
<proteinExistence type="predicted"/>
<sequence>MKYEDINITNYFYDADIFNVINQEYKDNFDIRIGYNGIFSNNLIKIYFAGICAIKPNNIKCFKSFDSFSGKFDDSSELISISKAFIDEFQFKKISIGTCILIGISILLSLFNSMPFIPYIRFLSALNFYFILSGTILLITLTFIVHFTISSLYTITREINTDIIKINPGTNLVILSWVSCIFALFSAMDFLLVSMRQHMENKKIFQNKSLI</sequence>
<dbReference type="AlphaFoldDB" id="A0A0W4ZH28"/>
<dbReference type="VEuPathDB" id="FungiDB:T552_02128"/>
<comment type="caution">
    <text evidence="2">The sequence shown here is derived from an EMBL/GenBank/DDBJ whole genome shotgun (WGS) entry which is preliminary data.</text>
</comment>
<feature type="transmembrane region" description="Helical" evidence="1">
    <location>
        <begin position="94"/>
        <end position="114"/>
    </location>
</feature>
<dbReference type="EMBL" id="LFVZ01000009">
    <property type="protein sequence ID" value="KTW27688.1"/>
    <property type="molecule type" value="Genomic_DNA"/>
</dbReference>
<gene>
    <name evidence="2" type="ORF">T552_02128</name>
</gene>
<dbReference type="GeneID" id="28936886"/>
<organism evidence="2 3">
    <name type="scientific">Pneumocystis carinii (strain B80)</name>
    <name type="common">Rat pneumocystis pneumonia agent</name>
    <name type="synonym">Pneumocystis carinii f. sp. carinii</name>
    <dbReference type="NCBI Taxonomy" id="1408658"/>
    <lineage>
        <taxon>Eukaryota</taxon>
        <taxon>Fungi</taxon>
        <taxon>Dikarya</taxon>
        <taxon>Ascomycota</taxon>
        <taxon>Taphrinomycotina</taxon>
        <taxon>Pneumocystomycetes</taxon>
        <taxon>Pneumocystaceae</taxon>
        <taxon>Pneumocystis</taxon>
    </lineage>
</organism>
<dbReference type="RefSeq" id="XP_018225570.1">
    <property type="nucleotide sequence ID" value="XM_018370683.1"/>
</dbReference>
<dbReference type="PANTHER" id="PTHR28092">
    <property type="entry name" value="FACTOR-INDUCED GENE 1 PROTEIN"/>
    <property type="match status" value="1"/>
</dbReference>
<dbReference type="OrthoDB" id="5411930at2759"/>
<dbReference type="PANTHER" id="PTHR28092:SF1">
    <property type="entry name" value="FACTOR-INDUCED GENE 1 PROTEIN"/>
    <property type="match status" value="1"/>
</dbReference>
<dbReference type="GO" id="GO:0043332">
    <property type="term" value="C:mating projection tip"/>
    <property type="evidence" value="ECO:0007669"/>
    <property type="project" value="TreeGrafter"/>
</dbReference>
<evidence type="ECO:0000313" key="3">
    <source>
        <dbReference type="Proteomes" id="UP000054454"/>
    </source>
</evidence>
<keyword evidence="1" id="KW-0812">Transmembrane</keyword>